<dbReference type="AlphaFoldDB" id="A0A3M7P191"/>
<dbReference type="Proteomes" id="UP000276133">
    <property type="component" value="Unassembled WGS sequence"/>
</dbReference>
<reference evidence="3 4" key="1">
    <citation type="journal article" date="2018" name="Sci. Rep.">
        <title>Genomic signatures of local adaptation to the degree of environmental predictability in rotifers.</title>
        <authorList>
            <person name="Franch-Gras L."/>
            <person name="Hahn C."/>
            <person name="Garcia-Roger E.M."/>
            <person name="Carmona M.J."/>
            <person name="Serra M."/>
            <person name="Gomez A."/>
        </authorList>
    </citation>
    <scope>NUCLEOTIDE SEQUENCE [LARGE SCALE GENOMIC DNA]</scope>
    <source>
        <strain evidence="3">HYR1</strain>
    </source>
</reference>
<dbReference type="OrthoDB" id="10513449at2759"/>
<proteinExistence type="predicted"/>
<accession>A0A3M7P191</accession>
<feature type="chain" id="PRO_5018324281" evidence="2">
    <location>
        <begin position="19"/>
        <end position="96"/>
    </location>
</feature>
<dbReference type="EMBL" id="REGN01014208">
    <property type="protein sequence ID" value="RMZ92916.1"/>
    <property type="molecule type" value="Genomic_DNA"/>
</dbReference>
<evidence type="ECO:0000313" key="3">
    <source>
        <dbReference type="EMBL" id="RMZ92916.1"/>
    </source>
</evidence>
<evidence type="ECO:0000256" key="1">
    <source>
        <dbReference type="SAM" id="Coils"/>
    </source>
</evidence>
<organism evidence="3 4">
    <name type="scientific">Brachionus plicatilis</name>
    <name type="common">Marine rotifer</name>
    <name type="synonym">Brachionus muelleri</name>
    <dbReference type="NCBI Taxonomy" id="10195"/>
    <lineage>
        <taxon>Eukaryota</taxon>
        <taxon>Metazoa</taxon>
        <taxon>Spiralia</taxon>
        <taxon>Gnathifera</taxon>
        <taxon>Rotifera</taxon>
        <taxon>Eurotatoria</taxon>
        <taxon>Monogononta</taxon>
        <taxon>Pseudotrocha</taxon>
        <taxon>Ploima</taxon>
        <taxon>Brachionidae</taxon>
        <taxon>Brachionus</taxon>
    </lineage>
</organism>
<evidence type="ECO:0000313" key="4">
    <source>
        <dbReference type="Proteomes" id="UP000276133"/>
    </source>
</evidence>
<evidence type="ECO:0000256" key="2">
    <source>
        <dbReference type="SAM" id="SignalP"/>
    </source>
</evidence>
<feature type="signal peptide" evidence="2">
    <location>
        <begin position="1"/>
        <end position="18"/>
    </location>
</feature>
<comment type="caution">
    <text evidence="3">The sequence shown here is derived from an EMBL/GenBank/DDBJ whole genome shotgun (WGS) entry which is preliminary data.</text>
</comment>
<gene>
    <name evidence="3" type="ORF">BpHYR1_009791</name>
</gene>
<sequence length="96" mass="11434">MKFTSIFAFAMCFVLALAGHDYGKYGNERPQYGHAKKDYKYNPYERVYVQNSNKNANENREKMDLENESENVDINLNTLWNLILKLKEDKYENGYY</sequence>
<keyword evidence="1" id="KW-0175">Coiled coil</keyword>
<name>A0A3M7P191_BRAPC</name>
<keyword evidence="4" id="KW-1185">Reference proteome</keyword>
<protein>
    <submittedName>
        <fullName evidence="3">Uncharacterized protein</fullName>
    </submittedName>
</protein>
<keyword evidence="2" id="KW-0732">Signal</keyword>
<feature type="coiled-coil region" evidence="1">
    <location>
        <begin position="48"/>
        <end position="75"/>
    </location>
</feature>